<evidence type="ECO:0000256" key="1">
    <source>
        <dbReference type="ARBA" id="ARBA00004571"/>
    </source>
</evidence>
<comment type="caution">
    <text evidence="13">The sequence shown here is derived from an EMBL/GenBank/DDBJ whole genome shotgun (WGS) entry which is preliminary data.</text>
</comment>
<dbReference type="NCBIfam" id="TIGR01782">
    <property type="entry name" value="TonB-Xanth-Caul"/>
    <property type="match status" value="1"/>
</dbReference>
<feature type="region of interest" description="Disordered" evidence="10">
    <location>
        <begin position="1"/>
        <end position="39"/>
    </location>
</feature>
<dbReference type="PROSITE" id="PS52016">
    <property type="entry name" value="TONB_DEPENDENT_REC_3"/>
    <property type="match status" value="1"/>
</dbReference>
<dbReference type="SUPFAM" id="SSF56935">
    <property type="entry name" value="Porins"/>
    <property type="match status" value="1"/>
</dbReference>
<dbReference type="InterPro" id="IPR012910">
    <property type="entry name" value="Plug_dom"/>
</dbReference>
<dbReference type="Proteomes" id="UP000653472">
    <property type="component" value="Unassembled WGS sequence"/>
</dbReference>
<feature type="compositionally biased region" description="Polar residues" evidence="10">
    <location>
        <begin position="653"/>
        <end position="665"/>
    </location>
</feature>
<dbReference type="Gene3D" id="2.40.170.20">
    <property type="entry name" value="TonB-dependent receptor, beta-barrel domain"/>
    <property type="match status" value="1"/>
</dbReference>
<keyword evidence="13" id="KW-0675">Receptor</keyword>
<proteinExistence type="inferred from homology"/>
<dbReference type="EMBL" id="JAAVXB010000011">
    <property type="protein sequence ID" value="NKF24099.1"/>
    <property type="molecule type" value="Genomic_DNA"/>
</dbReference>
<dbReference type="AlphaFoldDB" id="A0A970BA75"/>
<evidence type="ECO:0000313" key="13">
    <source>
        <dbReference type="EMBL" id="NKF24099.1"/>
    </source>
</evidence>
<feature type="domain" description="TonB-dependent receptor plug" evidence="12">
    <location>
        <begin position="58"/>
        <end position="164"/>
    </location>
</feature>
<keyword evidence="3 8" id="KW-1134">Transmembrane beta strand</keyword>
<dbReference type="PANTHER" id="PTHR40980">
    <property type="entry name" value="PLUG DOMAIN-CONTAINING PROTEIN"/>
    <property type="match status" value="1"/>
</dbReference>
<evidence type="ECO:0000256" key="3">
    <source>
        <dbReference type="ARBA" id="ARBA00022452"/>
    </source>
</evidence>
<comment type="similarity">
    <text evidence="8 9">Belongs to the TonB-dependent receptor family.</text>
</comment>
<gene>
    <name evidence="13" type="ORF">G7Y82_17440</name>
</gene>
<dbReference type="InterPro" id="IPR036942">
    <property type="entry name" value="Beta-barrel_TonB_sf"/>
</dbReference>
<reference evidence="13" key="1">
    <citation type="submission" date="2020-03" db="EMBL/GenBank/DDBJ databases">
        <title>Solimonas marina sp. nov., isolated from deep seawater of the Pacific Ocean.</title>
        <authorList>
            <person name="Liu X."/>
            <person name="Lai Q."/>
            <person name="Sun F."/>
            <person name="Gai Y."/>
            <person name="Li G."/>
            <person name="Shao Z."/>
        </authorList>
    </citation>
    <scope>NUCLEOTIDE SEQUENCE</scope>
    <source>
        <strain evidence="13">C16B3</strain>
    </source>
</reference>
<keyword evidence="6 8" id="KW-0472">Membrane</keyword>
<dbReference type="Pfam" id="PF00593">
    <property type="entry name" value="TonB_dep_Rec_b-barrel"/>
    <property type="match status" value="1"/>
</dbReference>
<dbReference type="RefSeq" id="WP_168149420.1">
    <property type="nucleotide sequence ID" value="NZ_JAAVXB010000011.1"/>
</dbReference>
<dbReference type="InterPro" id="IPR037066">
    <property type="entry name" value="Plug_dom_sf"/>
</dbReference>
<dbReference type="InterPro" id="IPR000531">
    <property type="entry name" value="Beta-barrel_TonB"/>
</dbReference>
<evidence type="ECO:0000256" key="5">
    <source>
        <dbReference type="ARBA" id="ARBA00023077"/>
    </source>
</evidence>
<name>A0A970BA75_9GAMM</name>
<keyword evidence="7 8" id="KW-0998">Cell outer membrane</keyword>
<keyword evidence="4 8" id="KW-0812">Transmembrane</keyword>
<evidence type="ECO:0000256" key="10">
    <source>
        <dbReference type="SAM" id="MobiDB-lite"/>
    </source>
</evidence>
<dbReference type="Pfam" id="PF07715">
    <property type="entry name" value="Plug"/>
    <property type="match status" value="1"/>
</dbReference>
<evidence type="ECO:0000256" key="6">
    <source>
        <dbReference type="ARBA" id="ARBA00023136"/>
    </source>
</evidence>
<evidence type="ECO:0000256" key="8">
    <source>
        <dbReference type="PROSITE-ProRule" id="PRU01360"/>
    </source>
</evidence>
<dbReference type="CDD" id="cd01347">
    <property type="entry name" value="ligand_gated_channel"/>
    <property type="match status" value="1"/>
</dbReference>
<accession>A0A970BA75</accession>
<keyword evidence="2 8" id="KW-0813">Transport</keyword>
<evidence type="ECO:0000256" key="4">
    <source>
        <dbReference type="ARBA" id="ARBA00022692"/>
    </source>
</evidence>
<evidence type="ECO:0000256" key="2">
    <source>
        <dbReference type="ARBA" id="ARBA00022448"/>
    </source>
</evidence>
<feature type="domain" description="TonB-dependent receptor-like beta-barrel" evidence="11">
    <location>
        <begin position="406"/>
        <end position="856"/>
    </location>
</feature>
<dbReference type="InterPro" id="IPR010104">
    <property type="entry name" value="TonB_rcpt_bac"/>
</dbReference>
<organism evidence="13 14">
    <name type="scientific">Solimonas marina</name>
    <dbReference type="NCBI Taxonomy" id="2714601"/>
    <lineage>
        <taxon>Bacteria</taxon>
        <taxon>Pseudomonadati</taxon>
        <taxon>Pseudomonadota</taxon>
        <taxon>Gammaproteobacteria</taxon>
        <taxon>Nevskiales</taxon>
        <taxon>Nevskiaceae</taxon>
        <taxon>Solimonas</taxon>
    </lineage>
</organism>
<evidence type="ECO:0000256" key="9">
    <source>
        <dbReference type="RuleBase" id="RU003357"/>
    </source>
</evidence>
<keyword evidence="14" id="KW-1185">Reference proteome</keyword>
<dbReference type="Gene3D" id="2.170.130.10">
    <property type="entry name" value="TonB-dependent receptor, plug domain"/>
    <property type="match status" value="1"/>
</dbReference>
<sequence>MGDDSSSTTQQQSSTVTAKTQKSSTSSDDSASDASSAGISEIVVTGVRASLEDALKAKRDSDQVLDGISAEDIGKLPDKNVGEALQRVTGVTISRENGEGSTINVRGITSSLVRVEFNGSTALSTNVNGGREVDTRDFPSEFVSRVEVVKSQTADMTEGGLGGVVRIISRKPLDGGGKDFYAASAEGTHSNLTNDYVPRLSAFVGHSWLNNTFGLLGGVVYEKKQANSHQFRSTGWIQPDDYNGSGTDDFVPYIPRDVIVRENNKRLAFNGIAQWKPTHDLEFYLEGMYTQRDYDKDDQFLQINTIAPAIDTSSLQYFGDNETVSHYDMRSDLIDSSNTAAANGVPIYDRSLIDTFRNHIYSTAIGGNWEHGPWSIKNRVNYSAMSYDQVSTGPYAAIFNTPEITVDMNNKYRAPNFDFHDTDILDPTSYNYAGVSITPREFRQYQFTAKSDVDYILEKSMGPVTVSSLEWGIEYSRYHVSSNANKSSVSLDGRNDPDVLATIQDSVASYGRLSPQRFFKTKGVGFTTPNWYRFNQDFVDAIGGNDAAQTVTTANVWEINELTTAGYLKANYDFDTYFPIRGNVGVRVVDTDVNSSGYNTSTGTPTSSDGGYTKYLPSGGLVMTFIPHTLMLKTSAAKLMARPEPYQEAPTLSVDTDTSTATRGNTDLKPYSATQYDMSFEWYPASLSYASFGVFYEDVSSFIQTVNVNETLPNYGDTVFSISEPENNGAGVKIKGIEVGGQLDLAEALGASFLDGFGFIANYTYAKDSGTPNISPITGKNLPFEGLSKSSYNITGYYEDHGLSVRLAYNWRDKFLKTTVGRGNLPEFQEAYGQLDGSVSYEIVKGVNIYANAMNLTNSLRFENSSSKYRRNYVETDGSRYSAGVRVKF</sequence>
<keyword evidence="5 9" id="KW-0798">TonB box</keyword>
<dbReference type="GO" id="GO:0009279">
    <property type="term" value="C:cell outer membrane"/>
    <property type="evidence" value="ECO:0007669"/>
    <property type="project" value="UniProtKB-SubCell"/>
</dbReference>
<evidence type="ECO:0000313" key="14">
    <source>
        <dbReference type="Proteomes" id="UP000653472"/>
    </source>
</evidence>
<feature type="compositionally biased region" description="Low complexity" evidence="10">
    <location>
        <begin position="1"/>
        <end position="37"/>
    </location>
</feature>
<dbReference type="InterPro" id="IPR039426">
    <property type="entry name" value="TonB-dep_rcpt-like"/>
</dbReference>
<dbReference type="PANTHER" id="PTHR40980:SF3">
    <property type="entry name" value="TONB-DEPENDENT RECEPTOR-LIKE BETA-BARREL DOMAIN-CONTAINING PROTEIN"/>
    <property type="match status" value="1"/>
</dbReference>
<evidence type="ECO:0000259" key="11">
    <source>
        <dbReference type="Pfam" id="PF00593"/>
    </source>
</evidence>
<comment type="subcellular location">
    <subcellularLocation>
        <location evidence="1 8">Cell outer membrane</location>
        <topology evidence="1 8">Multi-pass membrane protein</topology>
    </subcellularLocation>
</comment>
<feature type="region of interest" description="Disordered" evidence="10">
    <location>
        <begin position="647"/>
        <end position="666"/>
    </location>
</feature>
<evidence type="ECO:0000256" key="7">
    <source>
        <dbReference type="ARBA" id="ARBA00023237"/>
    </source>
</evidence>
<evidence type="ECO:0000259" key="12">
    <source>
        <dbReference type="Pfam" id="PF07715"/>
    </source>
</evidence>
<protein>
    <submittedName>
        <fullName evidence="13">TonB-dependent receptor</fullName>
    </submittedName>
</protein>